<comment type="similarity">
    <text evidence="5">Belongs to the class I-like SAM-binding methyltransferase superfamily. RsmB/NOP family.</text>
</comment>
<evidence type="ECO:0000256" key="6">
    <source>
        <dbReference type="SAM" id="MobiDB-lite"/>
    </source>
</evidence>
<dbReference type="OrthoDB" id="6093671at2759"/>
<dbReference type="PRINTS" id="PR02008">
    <property type="entry name" value="RCMTFAMILY"/>
</dbReference>
<dbReference type="PROSITE" id="PS51686">
    <property type="entry name" value="SAM_MT_RSMB_NOP"/>
    <property type="match status" value="1"/>
</dbReference>
<name>A0A0G4IHM4_PLABS</name>
<dbReference type="GO" id="GO:0001510">
    <property type="term" value="P:RNA methylation"/>
    <property type="evidence" value="ECO:0007669"/>
    <property type="project" value="InterPro"/>
</dbReference>
<evidence type="ECO:0000256" key="3">
    <source>
        <dbReference type="ARBA" id="ARBA00022691"/>
    </source>
</evidence>
<gene>
    <name evidence="8" type="ORF">PBRA_000470</name>
</gene>
<dbReference type="InterPro" id="IPR049560">
    <property type="entry name" value="MeTrfase_RsmB-F_NOP2_cat"/>
</dbReference>
<dbReference type="Pfam" id="PF01189">
    <property type="entry name" value="Methyltr_RsmB-F"/>
    <property type="match status" value="1"/>
</dbReference>
<dbReference type="Gene3D" id="3.40.50.150">
    <property type="entry name" value="Vaccinia Virus protein VP39"/>
    <property type="match status" value="1"/>
</dbReference>
<dbReference type="AlphaFoldDB" id="A0A0G4IHM4"/>
<sequence length="390" mass="43244">LCFAGIVPDDQPHALAAIQGHGSSTVLDRPRHPVSARQLDEEARHNDRDRPARRRCAFRYFERRLPAMTSSILPASFVSFLEANGVDLSEYGDQLRADPPRFIRLSPVAVVDLHQLALDLGCPITSTILADFFAVPGHVKIAHCHAYRDGRIYGVDLASGLAVDNLSLDELPSGCDEEGRRGENAILDMCCAPGAKLAMICDRIGRRGVVVGLDVSEQRLRVVTNQIVDKYGLCRGSNNLDLTIECTDATLYSGRLFSRVLVDAECSHDGSIKHVLKYSKWGWDTFEERFMSGSRLEHLCSLQRRLLANGFRHLKPGGVLVYSTCSFCTAQNEDIVQWLLDNHPSARLLPVNDATRSISYSSKQMPDAARLDPIRSRTSALFIARITKQS</sequence>
<feature type="binding site" evidence="5">
    <location>
        <position position="241"/>
    </location>
    <ligand>
        <name>S-adenosyl-L-methionine</name>
        <dbReference type="ChEBI" id="CHEBI:59789"/>
    </ligand>
</feature>
<dbReference type="InterPro" id="IPR023269">
    <property type="entry name" value="RCMT_subfamily_9"/>
</dbReference>
<feature type="active site" description="Nucleophile" evidence="5">
    <location>
        <position position="325"/>
    </location>
</feature>
<dbReference type="InterPro" id="IPR023267">
    <property type="entry name" value="RCMT"/>
</dbReference>
<evidence type="ECO:0000259" key="7">
    <source>
        <dbReference type="PROSITE" id="PS51686"/>
    </source>
</evidence>
<keyword evidence="3 5" id="KW-0949">S-adenosyl-L-methionine</keyword>
<dbReference type="EMBL" id="CDSF01000001">
    <property type="protein sequence ID" value="CEO94684.1"/>
    <property type="molecule type" value="Genomic_DNA"/>
</dbReference>
<protein>
    <recommendedName>
        <fullName evidence="7">SAM-dependent MTase RsmB/NOP-type domain-containing protein</fullName>
    </recommendedName>
</protein>
<keyword evidence="9" id="KW-1185">Reference proteome</keyword>
<evidence type="ECO:0000313" key="9">
    <source>
        <dbReference type="Proteomes" id="UP000039324"/>
    </source>
</evidence>
<dbReference type="PANTHER" id="PTHR22807:SF16">
    <property type="entry name" value="SAM-DEPENDENT MTASE RSMB_NOP-TYPE DOMAIN-CONTAINING PROTEIN"/>
    <property type="match status" value="1"/>
</dbReference>
<evidence type="ECO:0000256" key="2">
    <source>
        <dbReference type="ARBA" id="ARBA00022679"/>
    </source>
</evidence>
<feature type="compositionally biased region" description="Basic and acidic residues" evidence="6">
    <location>
        <begin position="38"/>
        <end position="48"/>
    </location>
</feature>
<reference evidence="8 9" key="1">
    <citation type="submission" date="2015-02" db="EMBL/GenBank/DDBJ databases">
        <authorList>
            <person name="Chooi Y.-H."/>
        </authorList>
    </citation>
    <scope>NUCLEOTIDE SEQUENCE [LARGE SCALE GENOMIC DNA]</scope>
    <source>
        <strain evidence="8">E3</strain>
    </source>
</reference>
<dbReference type="GO" id="GO:0003723">
    <property type="term" value="F:RNA binding"/>
    <property type="evidence" value="ECO:0007669"/>
    <property type="project" value="UniProtKB-UniRule"/>
</dbReference>
<dbReference type="PANTHER" id="PTHR22807">
    <property type="entry name" value="NOP2 YEAST -RELATED NOL1/NOP2/FMU SUN DOMAIN-CONTAINING"/>
    <property type="match status" value="1"/>
</dbReference>
<comment type="caution">
    <text evidence="5">Lacks conserved residue(s) required for the propagation of feature annotation.</text>
</comment>
<feature type="region of interest" description="Disordered" evidence="6">
    <location>
        <begin position="21"/>
        <end position="48"/>
    </location>
</feature>
<keyword evidence="2 5" id="KW-0808">Transferase</keyword>
<feature type="non-terminal residue" evidence="8">
    <location>
        <position position="1"/>
    </location>
</feature>
<dbReference type="InterPro" id="IPR029063">
    <property type="entry name" value="SAM-dependent_MTases_sf"/>
</dbReference>
<organism evidence="8 9">
    <name type="scientific">Plasmodiophora brassicae</name>
    <name type="common">Clubroot disease agent</name>
    <dbReference type="NCBI Taxonomy" id="37360"/>
    <lineage>
        <taxon>Eukaryota</taxon>
        <taxon>Sar</taxon>
        <taxon>Rhizaria</taxon>
        <taxon>Endomyxa</taxon>
        <taxon>Phytomyxea</taxon>
        <taxon>Plasmodiophorida</taxon>
        <taxon>Plasmodiophoridae</taxon>
        <taxon>Plasmodiophora</taxon>
    </lineage>
</organism>
<dbReference type="InterPro" id="IPR001678">
    <property type="entry name" value="MeTrfase_RsmB-F_NOP2_dom"/>
</dbReference>
<evidence type="ECO:0000256" key="5">
    <source>
        <dbReference type="PROSITE-ProRule" id="PRU01023"/>
    </source>
</evidence>
<evidence type="ECO:0000256" key="1">
    <source>
        <dbReference type="ARBA" id="ARBA00022603"/>
    </source>
</evidence>
<keyword evidence="1 5" id="KW-0489">Methyltransferase</keyword>
<dbReference type="OMA" id="MCCAPGM"/>
<evidence type="ECO:0000256" key="4">
    <source>
        <dbReference type="ARBA" id="ARBA00022884"/>
    </source>
</evidence>
<dbReference type="Proteomes" id="UP000039324">
    <property type="component" value="Unassembled WGS sequence"/>
</dbReference>
<dbReference type="GO" id="GO:0008173">
    <property type="term" value="F:RNA methyltransferase activity"/>
    <property type="evidence" value="ECO:0007669"/>
    <property type="project" value="InterPro"/>
</dbReference>
<accession>A0A0G4IHM4</accession>
<dbReference type="PRINTS" id="PR02010">
    <property type="entry name" value="RCMT9"/>
</dbReference>
<feature type="domain" description="SAM-dependent MTase RsmB/NOP-type" evidence="7">
    <location>
        <begin position="78"/>
        <end position="389"/>
    </location>
</feature>
<keyword evidence="4 5" id="KW-0694">RNA-binding</keyword>
<feature type="binding site" evidence="5">
    <location>
        <position position="263"/>
    </location>
    <ligand>
        <name>S-adenosyl-L-methionine</name>
        <dbReference type="ChEBI" id="CHEBI:59789"/>
    </ligand>
</feature>
<proteinExistence type="inferred from homology"/>
<evidence type="ECO:0000313" key="8">
    <source>
        <dbReference type="EMBL" id="CEO94684.1"/>
    </source>
</evidence>
<dbReference type="STRING" id="37360.A0A0G4IHM4"/>
<dbReference type="SUPFAM" id="SSF53335">
    <property type="entry name" value="S-adenosyl-L-methionine-dependent methyltransferases"/>
    <property type="match status" value="1"/>
</dbReference>
<feature type="binding site" evidence="5">
    <location>
        <position position="214"/>
    </location>
    <ligand>
        <name>S-adenosyl-L-methionine</name>
        <dbReference type="ChEBI" id="CHEBI:59789"/>
    </ligand>
</feature>